<dbReference type="Gene3D" id="1.10.1040.10">
    <property type="entry name" value="N-(1-d-carboxylethyl)-l-norvaline Dehydrogenase, domain 2"/>
    <property type="match status" value="1"/>
</dbReference>
<dbReference type="InterPro" id="IPR036291">
    <property type="entry name" value="NAD(P)-bd_dom_sf"/>
</dbReference>
<feature type="binding site" evidence="8">
    <location>
        <begin position="256"/>
        <end position="257"/>
    </location>
    <ligand>
        <name>substrate</name>
    </ligand>
</feature>
<dbReference type="SUPFAM" id="SSF51735">
    <property type="entry name" value="NAD(P)-binding Rossmann-fold domains"/>
    <property type="match status" value="1"/>
</dbReference>
<comment type="similarity">
    <text evidence="1 10">Belongs to the NAD-dependent glycerol-3-phosphate dehydrogenase family.</text>
</comment>
<dbReference type="EMBL" id="FNUT01000002">
    <property type="protein sequence ID" value="SEF71720.1"/>
    <property type="molecule type" value="Genomic_DNA"/>
</dbReference>
<protein>
    <recommendedName>
        <fullName evidence="11">Glycerol-3-phosphate dehydrogenase</fullName>
        <ecNumber evidence="11">1.1.1.94</ecNumber>
    </recommendedName>
</protein>
<dbReference type="InterPro" id="IPR006109">
    <property type="entry name" value="G3P_DH_NAD-dep_C"/>
</dbReference>
<dbReference type="InterPro" id="IPR011128">
    <property type="entry name" value="G3P_DH_NAD-dep_N"/>
</dbReference>
<name>A0A1H5U9L4_9SPHI</name>
<evidence type="ECO:0000256" key="1">
    <source>
        <dbReference type="ARBA" id="ARBA00011009"/>
    </source>
</evidence>
<dbReference type="Proteomes" id="UP000236731">
    <property type="component" value="Unassembled WGS sequence"/>
</dbReference>
<dbReference type="GO" id="GO:0005829">
    <property type="term" value="C:cytosol"/>
    <property type="evidence" value="ECO:0007669"/>
    <property type="project" value="TreeGrafter"/>
</dbReference>
<evidence type="ECO:0000256" key="8">
    <source>
        <dbReference type="PIRSR" id="PIRSR000114-2"/>
    </source>
</evidence>
<organism evidence="14 15">
    <name type="scientific">Sphingobacterium lactis</name>
    <dbReference type="NCBI Taxonomy" id="797291"/>
    <lineage>
        <taxon>Bacteria</taxon>
        <taxon>Pseudomonadati</taxon>
        <taxon>Bacteroidota</taxon>
        <taxon>Sphingobacteriia</taxon>
        <taxon>Sphingobacteriales</taxon>
        <taxon>Sphingobacteriaceae</taxon>
        <taxon>Sphingobacterium</taxon>
    </lineage>
</organism>
<dbReference type="InterPro" id="IPR013328">
    <property type="entry name" value="6PGD_dom2"/>
</dbReference>
<reference evidence="15" key="1">
    <citation type="submission" date="2016-10" db="EMBL/GenBank/DDBJ databases">
        <authorList>
            <person name="Varghese N."/>
            <person name="Submissions S."/>
        </authorList>
    </citation>
    <scope>NUCLEOTIDE SEQUENCE [LARGE SCALE GENOMIC DNA]</scope>
    <source>
        <strain evidence="15">DSM 22361</strain>
    </source>
</reference>
<evidence type="ECO:0000256" key="5">
    <source>
        <dbReference type="ARBA" id="ARBA00023209"/>
    </source>
</evidence>
<evidence type="ECO:0000256" key="3">
    <source>
        <dbReference type="ARBA" id="ARBA00023002"/>
    </source>
</evidence>
<evidence type="ECO:0000259" key="12">
    <source>
        <dbReference type="Pfam" id="PF01210"/>
    </source>
</evidence>
<dbReference type="Pfam" id="PF07479">
    <property type="entry name" value="NAD_Gly3P_dh_C"/>
    <property type="match status" value="1"/>
</dbReference>
<dbReference type="PROSITE" id="PS00957">
    <property type="entry name" value="NAD_G3PDH"/>
    <property type="match status" value="1"/>
</dbReference>
<dbReference type="EC" id="1.1.1.94" evidence="11"/>
<feature type="binding site" evidence="8">
    <location>
        <position position="107"/>
    </location>
    <ligand>
        <name>substrate</name>
    </ligand>
</feature>
<keyword evidence="9 10" id="KW-0520">NAD</keyword>
<evidence type="ECO:0000256" key="2">
    <source>
        <dbReference type="ARBA" id="ARBA00022516"/>
    </source>
</evidence>
<feature type="domain" description="Glycerol-3-phosphate dehydrogenase NAD-dependent N-terminal" evidence="12">
    <location>
        <begin position="3"/>
        <end position="161"/>
    </location>
</feature>
<feature type="binding site" evidence="9">
    <location>
        <position position="256"/>
    </location>
    <ligand>
        <name>NAD(+)</name>
        <dbReference type="ChEBI" id="CHEBI:57540"/>
    </ligand>
</feature>
<keyword evidence="15" id="KW-1185">Reference proteome</keyword>
<evidence type="ECO:0000256" key="10">
    <source>
        <dbReference type="RuleBase" id="RU000437"/>
    </source>
</evidence>
<evidence type="ECO:0000256" key="11">
    <source>
        <dbReference type="RuleBase" id="RU000439"/>
    </source>
</evidence>
<dbReference type="PANTHER" id="PTHR11728">
    <property type="entry name" value="GLYCEROL-3-PHOSPHATE DEHYDROGENASE"/>
    <property type="match status" value="1"/>
</dbReference>
<dbReference type="GO" id="GO:0008654">
    <property type="term" value="P:phospholipid biosynthetic process"/>
    <property type="evidence" value="ECO:0007669"/>
    <property type="project" value="UniProtKB-KW"/>
</dbReference>
<evidence type="ECO:0000313" key="15">
    <source>
        <dbReference type="Proteomes" id="UP000236731"/>
    </source>
</evidence>
<dbReference type="InterPro" id="IPR008927">
    <property type="entry name" value="6-PGluconate_DH-like_C_sf"/>
</dbReference>
<dbReference type="InterPro" id="IPR006168">
    <property type="entry name" value="G3P_DH_NAD-dep"/>
</dbReference>
<dbReference type="GO" id="GO:0005975">
    <property type="term" value="P:carbohydrate metabolic process"/>
    <property type="evidence" value="ECO:0007669"/>
    <property type="project" value="InterPro"/>
</dbReference>
<proteinExistence type="inferred from homology"/>
<keyword evidence="6" id="KW-1208">Phospholipid metabolism</keyword>
<dbReference type="RefSeq" id="WP_103905240.1">
    <property type="nucleotide sequence ID" value="NZ_CP049246.1"/>
</dbReference>
<dbReference type="GO" id="GO:0141153">
    <property type="term" value="F:glycerol-3-phosphate dehydrogenase (NADP+) activity"/>
    <property type="evidence" value="ECO:0007669"/>
    <property type="project" value="RHEA"/>
</dbReference>
<keyword evidence="5" id="KW-0594">Phospholipid biosynthesis</keyword>
<dbReference type="SUPFAM" id="SSF48179">
    <property type="entry name" value="6-phosphogluconate dehydrogenase C-terminal domain-like"/>
    <property type="match status" value="1"/>
</dbReference>
<gene>
    <name evidence="14" type="ORF">SAMN05421877_102220</name>
</gene>
<dbReference type="Gene3D" id="3.40.50.720">
    <property type="entry name" value="NAD(P)-binding Rossmann-like Domain"/>
    <property type="match status" value="1"/>
</dbReference>
<feature type="active site" description="Proton acceptor" evidence="7">
    <location>
        <position position="192"/>
    </location>
</feature>
<dbReference type="AlphaFoldDB" id="A0A1H5U9L4"/>
<evidence type="ECO:0000256" key="7">
    <source>
        <dbReference type="PIRSR" id="PIRSR000114-1"/>
    </source>
</evidence>
<evidence type="ECO:0000259" key="13">
    <source>
        <dbReference type="Pfam" id="PF07479"/>
    </source>
</evidence>
<sequence length="329" mass="35766">MIEVSVVGGGSWATAIVKILTENENPTHWYLRRKDQVKEIREKGINPDYLAQTKLDTRFVHPSSDLQEVVSKSQIIIFAVPSAALPLVAAELDATALADKIVLSAVKGTVGEGLGSAAAYLKKFFQIPNSRMACIAGPCHAEEIAADKTTYLTLSSTNDKLADMLWPIFRRPYVHVRTNSDPTGVGYAAIYKNVLGIASGMADGLGYGDNFLAVLVSNAMKEMDKLLNSMAGEETSMLNSTYTGDLLVTGYSDKSRNRQFGRLIAQGDSADQAIERLGMVAEGHRAAAGLYAYAQANELHLPILSTVYHILYTNRSVDAEFKTLEENLI</sequence>
<dbReference type="PANTHER" id="PTHR11728:SF1">
    <property type="entry name" value="GLYCEROL-3-PHOSPHATE DEHYDROGENASE [NAD(+)] 2, CHLOROPLASTIC"/>
    <property type="match status" value="1"/>
</dbReference>
<dbReference type="OrthoDB" id="9812273at2"/>
<keyword evidence="4" id="KW-0443">Lipid metabolism</keyword>
<keyword evidence="2" id="KW-0444">Lipid biosynthesis</keyword>
<feature type="binding site" evidence="9">
    <location>
        <position position="141"/>
    </location>
    <ligand>
        <name>NAD(+)</name>
        <dbReference type="ChEBI" id="CHEBI:57540"/>
    </ligand>
</feature>
<evidence type="ECO:0000256" key="9">
    <source>
        <dbReference type="PIRSR" id="PIRSR000114-3"/>
    </source>
</evidence>
<feature type="domain" description="Glycerol-3-phosphate dehydrogenase NAD-dependent C-terminal" evidence="13">
    <location>
        <begin position="181"/>
        <end position="319"/>
    </location>
</feature>
<evidence type="ECO:0000256" key="6">
    <source>
        <dbReference type="ARBA" id="ARBA00023264"/>
    </source>
</evidence>
<evidence type="ECO:0000256" key="4">
    <source>
        <dbReference type="ARBA" id="ARBA00023098"/>
    </source>
</evidence>
<dbReference type="NCBIfam" id="NF000940">
    <property type="entry name" value="PRK00094.1-2"/>
    <property type="match status" value="1"/>
</dbReference>
<dbReference type="Pfam" id="PF01210">
    <property type="entry name" value="NAD_Gly3P_dh_N"/>
    <property type="match status" value="1"/>
</dbReference>
<comment type="catalytic activity">
    <reaction evidence="11">
        <text>sn-glycerol 3-phosphate + NADP(+) = dihydroxyacetone phosphate + NADPH + H(+)</text>
        <dbReference type="Rhea" id="RHEA:11096"/>
        <dbReference type="ChEBI" id="CHEBI:15378"/>
        <dbReference type="ChEBI" id="CHEBI:57597"/>
        <dbReference type="ChEBI" id="CHEBI:57642"/>
        <dbReference type="ChEBI" id="CHEBI:57783"/>
        <dbReference type="ChEBI" id="CHEBI:58349"/>
        <dbReference type="EC" id="1.1.1.94"/>
    </reaction>
</comment>
<dbReference type="GO" id="GO:0046168">
    <property type="term" value="P:glycerol-3-phosphate catabolic process"/>
    <property type="evidence" value="ECO:0007669"/>
    <property type="project" value="InterPro"/>
</dbReference>
<accession>A0A1H5U9L4</accession>
<dbReference type="PIRSF" id="PIRSF000114">
    <property type="entry name" value="Glycerol-3-P_dh"/>
    <property type="match status" value="1"/>
</dbReference>
<keyword evidence="3 10" id="KW-0560">Oxidoreductase</keyword>
<evidence type="ECO:0000313" key="14">
    <source>
        <dbReference type="EMBL" id="SEF71720.1"/>
    </source>
</evidence>
<dbReference type="GO" id="GO:0051287">
    <property type="term" value="F:NAD binding"/>
    <property type="evidence" value="ECO:0007669"/>
    <property type="project" value="InterPro"/>
</dbReference>
<dbReference type="PRINTS" id="PR00077">
    <property type="entry name" value="GPDHDRGNASE"/>
</dbReference>